<dbReference type="Gene3D" id="3.40.630.30">
    <property type="match status" value="1"/>
</dbReference>
<evidence type="ECO:0000313" key="5">
    <source>
        <dbReference type="Proteomes" id="UP001206983"/>
    </source>
</evidence>
<sequence>MIPDLVIRETTEEDYCRVLRFIELVDGDFCPPLSQRGDGGIPARVKESLSKANSNYVVAQLTQPDPADFLEGLVAMVGFTRKWQYQDDAYINFLGTHPSYRKQGIAELLHVRLEDMLFERGVNRLYLCTWSGNKAAIRFYQRMGYGVYSVILNDRGRGINTLNYRKRLGAKQ</sequence>
<dbReference type="InterPro" id="IPR017255">
    <property type="entry name" value="AcTrfase_GNAT_prd"/>
</dbReference>
<dbReference type="PANTHER" id="PTHR43420">
    <property type="entry name" value="ACETYLTRANSFERASE"/>
    <property type="match status" value="1"/>
</dbReference>
<dbReference type="CDD" id="cd04301">
    <property type="entry name" value="NAT_SF"/>
    <property type="match status" value="1"/>
</dbReference>
<name>A0AAE3H938_9EURY</name>
<comment type="caution">
    <text evidence="4">The sequence shown here is derived from an EMBL/GenBank/DDBJ whole genome shotgun (WGS) entry which is preliminary data.</text>
</comment>
<dbReference type="InterPro" id="IPR050680">
    <property type="entry name" value="YpeA/RimI_acetyltransf"/>
</dbReference>
<feature type="domain" description="N-acetyltransferase" evidence="3">
    <location>
        <begin position="5"/>
        <end position="169"/>
    </location>
</feature>
<keyword evidence="2" id="KW-0012">Acyltransferase</keyword>
<dbReference type="GO" id="GO:0016747">
    <property type="term" value="F:acyltransferase activity, transferring groups other than amino-acyl groups"/>
    <property type="evidence" value="ECO:0007669"/>
    <property type="project" value="InterPro"/>
</dbReference>
<dbReference type="RefSeq" id="WP_256621582.1">
    <property type="nucleotide sequence ID" value="NZ_JTEO01000002.1"/>
</dbReference>
<dbReference type="InterPro" id="IPR000182">
    <property type="entry name" value="GNAT_dom"/>
</dbReference>
<protein>
    <recommendedName>
        <fullName evidence="3">N-acetyltransferase domain-containing protein</fullName>
    </recommendedName>
</protein>
<evidence type="ECO:0000259" key="3">
    <source>
        <dbReference type="PROSITE" id="PS51186"/>
    </source>
</evidence>
<dbReference type="InterPro" id="IPR016181">
    <property type="entry name" value="Acyl_CoA_acyltransferase"/>
</dbReference>
<dbReference type="PIRSF" id="PIRSF037663">
    <property type="entry name" value="Acetyltransf_GNAT_prd"/>
    <property type="match status" value="1"/>
</dbReference>
<reference evidence="4 5" key="1">
    <citation type="journal article" date="2011" name="Appl. Environ. Microbiol.">
        <title>Methanogenic archaea isolated from Taiwan's Chelungpu fault.</title>
        <authorList>
            <person name="Wu S.Y."/>
            <person name="Lai M.C."/>
        </authorList>
    </citation>
    <scope>NUCLEOTIDE SEQUENCE [LARGE SCALE GENOMIC DNA]</scope>
    <source>
        <strain evidence="4 5">St545Mb</strain>
    </source>
</reference>
<accession>A0AAE3H938</accession>
<evidence type="ECO:0000256" key="2">
    <source>
        <dbReference type="ARBA" id="ARBA00023315"/>
    </source>
</evidence>
<gene>
    <name evidence="4" type="ORF">PV02_01370</name>
</gene>
<keyword evidence="1" id="KW-0808">Transferase</keyword>
<dbReference type="PROSITE" id="PS51186">
    <property type="entry name" value="GNAT"/>
    <property type="match status" value="1"/>
</dbReference>
<proteinExistence type="predicted"/>
<evidence type="ECO:0000256" key="1">
    <source>
        <dbReference type="ARBA" id="ARBA00022679"/>
    </source>
</evidence>
<dbReference type="SUPFAM" id="SSF55729">
    <property type="entry name" value="Acyl-CoA N-acyltransferases (Nat)"/>
    <property type="match status" value="1"/>
</dbReference>
<evidence type="ECO:0000313" key="4">
    <source>
        <dbReference type="EMBL" id="MCQ6961872.1"/>
    </source>
</evidence>
<organism evidence="4 5">
    <name type="scientific">Methanolobus chelungpuianus</name>
    <dbReference type="NCBI Taxonomy" id="502115"/>
    <lineage>
        <taxon>Archaea</taxon>
        <taxon>Methanobacteriati</taxon>
        <taxon>Methanobacteriota</taxon>
        <taxon>Stenosarchaea group</taxon>
        <taxon>Methanomicrobia</taxon>
        <taxon>Methanosarcinales</taxon>
        <taxon>Methanosarcinaceae</taxon>
        <taxon>Methanolobus</taxon>
    </lineage>
</organism>
<dbReference type="Pfam" id="PF00583">
    <property type="entry name" value="Acetyltransf_1"/>
    <property type="match status" value="1"/>
</dbReference>
<dbReference type="AlphaFoldDB" id="A0AAE3H938"/>
<dbReference type="EMBL" id="JTEO01000002">
    <property type="protein sequence ID" value="MCQ6961872.1"/>
    <property type="molecule type" value="Genomic_DNA"/>
</dbReference>
<dbReference type="Proteomes" id="UP001206983">
    <property type="component" value="Unassembled WGS sequence"/>
</dbReference>
<keyword evidence="5" id="KW-1185">Reference proteome</keyword>